<feature type="non-terminal residue" evidence="13">
    <location>
        <position position="1"/>
    </location>
</feature>
<evidence type="ECO:0000256" key="10">
    <source>
        <dbReference type="ARBA" id="ARBA00060766"/>
    </source>
</evidence>
<feature type="binding site" evidence="12">
    <location>
        <position position="299"/>
    </location>
    <ligand>
        <name>Mn(2+)</name>
        <dbReference type="ChEBI" id="CHEBI:29035"/>
    </ligand>
</feature>
<dbReference type="GO" id="GO:0030244">
    <property type="term" value="P:cellulose biosynthetic process"/>
    <property type="evidence" value="ECO:0007669"/>
    <property type="project" value="InterPro"/>
</dbReference>
<accession>A0A5J9T5T0</accession>
<proteinExistence type="inferred from homology"/>
<dbReference type="FunFam" id="3.90.550.10:FF:000112">
    <property type="entry name" value="Cellulose synthase-like protein E1"/>
    <property type="match status" value="1"/>
</dbReference>
<dbReference type="Proteomes" id="UP000324897">
    <property type="component" value="Unassembled WGS sequence"/>
</dbReference>
<organism evidence="13 14">
    <name type="scientific">Eragrostis curvula</name>
    <name type="common">weeping love grass</name>
    <dbReference type="NCBI Taxonomy" id="38414"/>
    <lineage>
        <taxon>Eukaryota</taxon>
        <taxon>Viridiplantae</taxon>
        <taxon>Streptophyta</taxon>
        <taxon>Embryophyta</taxon>
        <taxon>Tracheophyta</taxon>
        <taxon>Spermatophyta</taxon>
        <taxon>Magnoliopsida</taxon>
        <taxon>Liliopsida</taxon>
        <taxon>Poales</taxon>
        <taxon>Poaceae</taxon>
        <taxon>PACMAD clade</taxon>
        <taxon>Chloridoideae</taxon>
        <taxon>Eragrostideae</taxon>
        <taxon>Eragrostidinae</taxon>
        <taxon>Eragrostis</taxon>
    </lineage>
</organism>
<evidence type="ECO:0000256" key="3">
    <source>
        <dbReference type="ARBA" id="ARBA00022679"/>
    </source>
</evidence>
<evidence type="ECO:0000256" key="12">
    <source>
        <dbReference type="PIRSR" id="PIRSR605150-3"/>
    </source>
</evidence>
<dbReference type="GO" id="GO:0000139">
    <property type="term" value="C:Golgi membrane"/>
    <property type="evidence" value="ECO:0007669"/>
    <property type="project" value="UniProtKB-SubCell"/>
</dbReference>
<reference evidence="13 14" key="1">
    <citation type="journal article" date="2019" name="Sci. Rep.">
        <title>A high-quality genome of Eragrostis curvula grass provides insights into Poaceae evolution and supports new strategies to enhance forage quality.</title>
        <authorList>
            <person name="Carballo J."/>
            <person name="Santos B.A.C.M."/>
            <person name="Zappacosta D."/>
            <person name="Garbus I."/>
            <person name="Selva J.P."/>
            <person name="Gallo C.A."/>
            <person name="Diaz A."/>
            <person name="Albertini E."/>
            <person name="Caccamo M."/>
            <person name="Echenique V."/>
        </authorList>
    </citation>
    <scope>NUCLEOTIDE SEQUENCE [LARGE SCALE GENOMIC DNA]</scope>
    <source>
        <strain evidence="14">cv. Victoria</strain>
        <tissue evidence="13">Leaf</tissue>
    </source>
</reference>
<dbReference type="GO" id="GO:0071669">
    <property type="term" value="P:plant-type cell wall organization or biogenesis"/>
    <property type="evidence" value="ECO:0007669"/>
    <property type="project" value="UniProtKB-ARBA"/>
</dbReference>
<protein>
    <recommendedName>
        <fullName evidence="15">Cellulose synthase-like protein E6</fullName>
    </recommendedName>
</protein>
<comment type="caution">
    <text evidence="13">The sequence shown here is derived from an EMBL/GenBank/DDBJ whole genome shotgun (WGS) entry which is preliminary data.</text>
</comment>
<comment type="function">
    <text evidence="9">Thought to be a Golgi-localized beta-glycan synthase that polymerize the backbones of noncellulosic polysaccharides (hemicelluloses) of plant cell wall.</text>
</comment>
<evidence type="ECO:0000256" key="2">
    <source>
        <dbReference type="ARBA" id="ARBA00022676"/>
    </source>
</evidence>
<keyword evidence="8" id="KW-0961">Cell wall biogenesis/degradation</keyword>
<evidence type="ECO:0000256" key="11">
    <source>
        <dbReference type="PIRSR" id="PIRSR605150-2"/>
    </source>
</evidence>
<dbReference type="PANTHER" id="PTHR13301">
    <property type="entry name" value="X-BOX TRANSCRIPTION FACTOR-RELATED"/>
    <property type="match status" value="1"/>
</dbReference>
<dbReference type="EMBL" id="RWGY01000051">
    <property type="protein sequence ID" value="TVU05851.1"/>
    <property type="molecule type" value="Genomic_DNA"/>
</dbReference>
<evidence type="ECO:0000313" key="13">
    <source>
        <dbReference type="EMBL" id="TVU05851.1"/>
    </source>
</evidence>
<dbReference type="InterPro" id="IPR029044">
    <property type="entry name" value="Nucleotide-diphossugar_trans"/>
</dbReference>
<evidence type="ECO:0008006" key="15">
    <source>
        <dbReference type="Google" id="ProtNLM"/>
    </source>
</evidence>
<keyword evidence="5" id="KW-1133">Transmembrane helix</keyword>
<evidence type="ECO:0000256" key="9">
    <source>
        <dbReference type="ARBA" id="ARBA00037405"/>
    </source>
</evidence>
<evidence type="ECO:0000313" key="14">
    <source>
        <dbReference type="Proteomes" id="UP000324897"/>
    </source>
</evidence>
<dbReference type="Pfam" id="PF03552">
    <property type="entry name" value="Cellulose_synt"/>
    <property type="match status" value="2"/>
</dbReference>
<evidence type="ECO:0000256" key="4">
    <source>
        <dbReference type="ARBA" id="ARBA00022692"/>
    </source>
</evidence>
<gene>
    <name evidence="13" type="ORF">EJB05_49035</name>
</gene>
<dbReference type="AlphaFoldDB" id="A0A5J9T5T0"/>
<evidence type="ECO:0000256" key="6">
    <source>
        <dbReference type="ARBA" id="ARBA00023034"/>
    </source>
</evidence>
<evidence type="ECO:0000256" key="7">
    <source>
        <dbReference type="ARBA" id="ARBA00023136"/>
    </source>
</evidence>
<evidence type="ECO:0000256" key="8">
    <source>
        <dbReference type="ARBA" id="ARBA00023316"/>
    </source>
</evidence>
<feature type="binding site" evidence="12">
    <location>
        <position position="317"/>
    </location>
    <ligand>
        <name>Mn(2+)</name>
        <dbReference type="ChEBI" id="CHEBI:29035"/>
    </ligand>
</feature>
<keyword evidence="4" id="KW-0812">Transmembrane</keyword>
<keyword evidence="2" id="KW-0328">Glycosyltransferase</keyword>
<evidence type="ECO:0000256" key="1">
    <source>
        <dbReference type="ARBA" id="ARBA00004653"/>
    </source>
</evidence>
<dbReference type="GO" id="GO:0016760">
    <property type="term" value="F:cellulose synthase (UDP-forming) activity"/>
    <property type="evidence" value="ECO:0007669"/>
    <property type="project" value="InterPro"/>
</dbReference>
<dbReference type="GO" id="GO:0071555">
    <property type="term" value="P:cell wall organization"/>
    <property type="evidence" value="ECO:0007669"/>
    <property type="project" value="UniProtKB-KW"/>
</dbReference>
<feature type="binding site" evidence="11">
    <location>
        <position position="121"/>
    </location>
    <ligand>
        <name>UDP-alpha-D-glucose</name>
        <dbReference type="ChEBI" id="CHEBI:58885"/>
    </ligand>
</feature>
<feature type="binding site" evidence="11">
    <location>
        <position position="128"/>
    </location>
    <ligand>
        <name>UDP-alpha-D-glucose</name>
        <dbReference type="ChEBI" id="CHEBI:58885"/>
    </ligand>
</feature>
<dbReference type="InterPro" id="IPR005150">
    <property type="entry name" value="Cellulose_synth"/>
</dbReference>
<feature type="binding site" evidence="11">
    <location>
        <position position="157"/>
    </location>
    <ligand>
        <name>UDP-alpha-D-glucose</name>
        <dbReference type="ChEBI" id="CHEBI:58885"/>
    </ligand>
</feature>
<dbReference type="Gramene" id="TVU05851">
    <property type="protein sequence ID" value="TVU05851"/>
    <property type="gene ID" value="EJB05_49035"/>
</dbReference>
<name>A0A5J9T5T0_9POAL</name>
<sequence>MAPERRLFATEKLARRPGGVQAPRRHGARRDLPGAVLRAAACRGGRAAWLGMLAAELWFGFYWVVTQSVRWSPVRRRTFKDRLTARFETTFSSCCLLKRRRSSCVAIYGGGRLPCVDIFVSTADPQAEPPSLVVATVLSVMAYNYPPDKLSVYLSDDGCSVFTFYALWEASVFAKQWLPFCKRRNVEPRSPAAYFSESEKPRDPRVLKEWLLIKGLYEEMTERIDSAVKSGKIPEEIKVNHKGFSEWDAGITSKDHQPIVQVLINGKDRTSAVDSEGNVLPTLVYMAREKRPQYHHNSKLIRVSSVISNSPIIMNVDCDMYSNNSESIRHALCFFLDEELGHKIGFVQYPQNFNNMTKNNIYGNSLNVINQVEMGGLDSVGGPPYIGTGCFHRRETLCGKRFYKEYKEDWDRGTKEKLEQCMDQIEEKAKSLATCTYELNTEWGSEIGVMYDCPVEDIITRLAIHCRGWESVNMNP</sequence>
<keyword evidence="6" id="KW-0333">Golgi apparatus</keyword>
<comment type="subcellular location">
    <subcellularLocation>
        <location evidence="1">Golgi apparatus membrane</location>
        <topology evidence="1">Multi-pass membrane protein</topology>
    </subcellularLocation>
</comment>
<comment type="similarity">
    <text evidence="10">Belongs to the glycosyltransferase 2 family. Plant cellulose synthase-like E subfamily.</text>
</comment>
<keyword evidence="14" id="KW-1185">Reference proteome</keyword>
<keyword evidence="7" id="KW-0472">Membrane</keyword>
<evidence type="ECO:0000256" key="5">
    <source>
        <dbReference type="ARBA" id="ARBA00022989"/>
    </source>
</evidence>
<dbReference type="Gene3D" id="3.90.550.10">
    <property type="entry name" value="Spore Coat Polysaccharide Biosynthesis Protein SpsA, Chain A"/>
    <property type="match status" value="1"/>
</dbReference>
<dbReference type="OrthoDB" id="72851at2759"/>
<keyword evidence="3" id="KW-0808">Transferase</keyword>